<evidence type="ECO:0000256" key="2">
    <source>
        <dbReference type="ARBA" id="ARBA00022898"/>
    </source>
</evidence>
<gene>
    <name evidence="7" type="ORF">H7F49_09410</name>
</gene>
<keyword evidence="7" id="KW-0032">Aminotransferase</keyword>
<keyword evidence="2 5" id="KW-0663">Pyridoxal phosphate</keyword>
<dbReference type="GO" id="GO:0030149">
    <property type="term" value="P:sphingolipid catabolic process"/>
    <property type="evidence" value="ECO:0007669"/>
    <property type="project" value="TreeGrafter"/>
</dbReference>
<dbReference type="Gene3D" id="3.40.640.10">
    <property type="entry name" value="Type I PLP-dependent aspartate aminotransferase-like (Major domain)"/>
    <property type="match status" value="1"/>
</dbReference>
<dbReference type="Pfam" id="PF00282">
    <property type="entry name" value="Pyridoxal_deC"/>
    <property type="match status" value="1"/>
</dbReference>
<dbReference type="InterPro" id="IPR002129">
    <property type="entry name" value="PyrdxlP-dep_de-COase"/>
</dbReference>
<accession>A0A7X1KC41</accession>
<comment type="similarity">
    <text evidence="4">Belongs to the group II decarboxylase family. Sphingosine-1-phosphate lyase subfamily.</text>
</comment>
<keyword evidence="7" id="KW-0808">Transferase</keyword>
<dbReference type="GO" id="GO:0030170">
    <property type="term" value="F:pyridoxal phosphate binding"/>
    <property type="evidence" value="ECO:0007669"/>
    <property type="project" value="InterPro"/>
</dbReference>
<dbReference type="EMBL" id="JACLAU010000011">
    <property type="protein sequence ID" value="MBC2651921.1"/>
    <property type="molecule type" value="Genomic_DNA"/>
</dbReference>
<evidence type="ECO:0000313" key="8">
    <source>
        <dbReference type="Proteomes" id="UP000520156"/>
    </source>
</evidence>
<dbReference type="InterPro" id="IPR015421">
    <property type="entry name" value="PyrdxlP-dep_Trfase_major"/>
</dbReference>
<dbReference type="InterPro" id="IPR050477">
    <property type="entry name" value="GrpII_AminoAcid_Decarb"/>
</dbReference>
<dbReference type="GO" id="GO:0008483">
    <property type="term" value="F:transaminase activity"/>
    <property type="evidence" value="ECO:0007669"/>
    <property type="project" value="UniProtKB-KW"/>
</dbReference>
<dbReference type="Proteomes" id="UP000520156">
    <property type="component" value="Unassembled WGS sequence"/>
</dbReference>
<dbReference type="AlphaFoldDB" id="A0A7X1KC41"/>
<dbReference type="RefSeq" id="WP_185683339.1">
    <property type="nucleotide sequence ID" value="NZ_JACLAU010000011.1"/>
</dbReference>
<evidence type="ECO:0000256" key="1">
    <source>
        <dbReference type="ARBA" id="ARBA00001933"/>
    </source>
</evidence>
<proteinExistence type="inferred from homology"/>
<dbReference type="InterPro" id="IPR015424">
    <property type="entry name" value="PyrdxlP-dep_Trfase"/>
</dbReference>
<feature type="modified residue" description="N6-(pyridoxal phosphate)lysine" evidence="5">
    <location>
        <position position="253"/>
    </location>
</feature>
<dbReference type="GO" id="GO:0008117">
    <property type="term" value="F:sphinganine-1-phosphate aldolase activity"/>
    <property type="evidence" value="ECO:0007669"/>
    <property type="project" value="TreeGrafter"/>
</dbReference>
<comment type="cofactor">
    <cofactor evidence="1 5 6">
        <name>pyridoxal 5'-phosphate</name>
        <dbReference type="ChEBI" id="CHEBI:597326"/>
    </cofactor>
</comment>
<evidence type="ECO:0000256" key="5">
    <source>
        <dbReference type="PIRSR" id="PIRSR602129-50"/>
    </source>
</evidence>
<dbReference type="PANTHER" id="PTHR42735">
    <property type="match status" value="1"/>
</dbReference>
<reference evidence="7 8" key="1">
    <citation type="submission" date="2020-08" db="EMBL/GenBank/DDBJ databases">
        <title>The genome sequence of Novosphingobium flavum 4Y4.</title>
        <authorList>
            <person name="Liu Y."/>
        </authorList>
    </citation>
    <scope>NUCLEOTIDE SEQUENCE [LARGE SCALE GENOMIC DNA]</scope>
    <source>
        <strain evidence="7 8">4Y4</strain>
    </source>
</reference>
<keyword evidence="8" id="KW-1185">Reference proteome</keyword>
<dbReference type="SUPFAM" id="SSF53383">
    <property type="entry name" value="PLP-dependent transferases"/>
    <property type="match status" value="1"/>
</dbReference>
<dbReference type="GO" id="GO:0016020">
    <property type="term" value="C:membrane"/>
    <property type="evidence" value="ECO:0007669"/>
    <property type="project" value="GOC"/>
</dbReference>
<evidence type="ECO:0000256" key="6">
    <source>
        <dbReference type="RuleBase" id="RU000382"/>
    </source>
</evidence>
<organism evidence="7 8">
    <name type="scientific">Novosphingobium aerophilum</name>
    <dbReference type="NCBI Taxonomy" id="2839843"/>
    <lineage>
        <taxon>Bacteria</taxon>
        <taxon>Pseudomonadati</taxon>
        <taxon>Pseudomonadota</taxon>
        <taxon>Alphaproteobacteria</taxon>
        <taxon>Sphingomonadales</taxon>
        <taxon>Sphingomonadaceae</taxon>
        <taxon>Novosphingobium</taxon>
    </lineage>
</organism>
<evidence type="ECO:0000313" key="7">
    <source>
        <dbReference type="EMBL" id="MBC2651921.1"/>
    </source>
</evidence>
<name>A0A7X1KC41_9SPHN</name>
<dbReference type="GO" id="GO:0019752">
    <property type="term" value="P:carboxylic acid metabolic process"/>
    <property type="evidence" value="ECO:0007669"/>
    <property type="project" value="InterPro"/>
</dbReference>
<keyword evidence="3 6" id="KW-0456">Lyase</keyword>
<protein>
    <submittedName>
        <fullName evidence="7">Aspartate aminotransferase family protein</fullName>
    </submittedName>
</protein>
<evidence type="ECO:0000256" key="4">
    <source>
        <dbReference type="ARBA" id="ARBA00038302"/>
    </source>
</evidence>
<dbReference type="Gene3D" id="3.90.1150.10">
    <property type="entry name" value="Aspartate Aminotransferase, domain 1"/>
    <property type="match status" value="1"/>
</dbReference>
<dbReference type="PANTHER" id="PTHR42735:SF6">
    <property type="entry name" value="SPHINGOSINE-1-PHOSPHATE LYASE 1"/>
    <property type="match status" value="1"/>
</dbReference>
<comment type="caution">
    <text evidence="7">The sequence shown here is derived from an EMBL/GenBank/DDBJ whole genome shotgun (WGS) entry which is preliminary data.</text>
</comment>
<sequence>MADADFSFDLAGLSHALELLGAVTEGAEAALPLPSTLPEVGCGTCAALDRLAPHVIGGAARLGEATAFAHMDPPTPWITWATTLWNASVNQNLLHPATAPVARDIEQRVIDWIVPLFAMGGGHMVPGSTLANLTALWAARECAGVQAVAYGESAHLSVGKAAHILGLAAHPLPCRPSGALVPEALPVDLRRTALVLTAGTTSTGAVDDLSLCGRAAWTHVDAAWAGPLRFSHRHAPVLAGIERADSVAISAHKWLFQPKESALILFRDAARAHSAIAFGGAYLAAPNVGVLGSHGAAAVPLLATLLAWGREGTAARIDACMALAARLADLVSSCAQLELLAPPQTGVVVWRPKSAALTDRLFAAMPAGSCSLTTLAGERWIRNVAANPNFAIAAFAAALEDALRTLGAS</sequence>
<evidence type="ECO:0000256" key="3">
    <source>
        <dbReference type="ARBA" id="ARBA00023239"/>
    </source>
</evidence>
<dbReference type="InterPro" id="IPR015422">
    <property type="entry name" value="PyrdxlP-dep_Trfase_small"/>
</dbReference>